<dbReference type="EMBL" id="JARFVA010000002">
    <property type="protein sequence ID" value="MDF0707220.1"/>
    <property type="molecule type" value="Genomic_DNA"/>
</dbReference>
<organism evidence="1 2">
    <name type="scientific">Flagellimonas okinawensis</name>
    <dbReference type="NCBI Taxonomy" id="3031324"/>
    <lineage>
        <taxon>Bacteria</taxon>
        <taxon>Pseudomonadati</taxon>
        <taxon>Bacteroidota</taxon>
        <taxon>Flavobacteriia</taxon>
        <taxon>Flavobacteriales</taxon>
        <taxon>Flavobacteriaceae</taxon>
        <taxon>Flagellimonas</taxon>
    </lineage>
</organism>
<dbReference type="Gene3D" id="3.40.1420.30">
    <property type="match status" value="1"/>
</dbReference>
<reference evidence="1 2" key="1">
    <citation type="submission" date="2023-03" db="EMBL/GenBank/DDBJ databases">
        <title>Muricauda XX sp. nov. and Muricauda XXX sp. nov., two novel species isolated from Okinawa Trough.</title>
        <authorList>
            <person name="Cao W."/>
            <person name="Deng X."/>
        </authorList>
    </citation>
    <scope>NUCLEOTIDE SEQUENCE [LARGE SCALE GENOMIC DNA]</scope>
    <source>
        <strain evidence="1 2">81s02</strain>
    </source>
</reference>
<accession>A0ABT5XMU9</accession>
<protein>
    <submittedName>
        <fullName evidence="1">Uncharacterized protein</fullName>
    </submittedName>
</protein>
<dbReference type="RefSeq" id="WP_275649244.1">
    <property type="nucleotide sequence ID" value="NZ_JARFVA010000002.1"/>
</dbReference>
<proteinExistence type="predicted"/>
<comment type="caution">
    <text evidence="1">The sequence shown here is derived from an EMBL/GenBank/DDBJ whole genome shotgun (WGS) entry which is preliminary data.</text>
</comment>
<name>A0ABT5XMU9_9FLAO</name>
<sequence>MKFKYILYLLVGTAQIASAQNKYERESRIDKDDFPNTSYLLIKDYLEDAKRVRFYQETDSTKKSYEVKFKKGRLHYSVEFDEKGLLEDVEFKIKERDIPNETWETITFYLDENHSKYRVKKIQQQYPVRKGQPTDKTLHNAFQNLILPELNYELVFSAKESNGFQEYEALFDSEGQLIRIRKSFPPSYDHVLY</sequence>
<dbReference type="SUPFAM" id="SSF160574">
    <property type="entry name" value="BT0923-like"/>
    <property type="match status" value="1"/>
</dbReference>
<keyword evidence="2" id="KW-1185">Reference proteome</keyword>
<dbReference type="Proteomes" id="UP001217083">
    <property type="component" value="Unassembled WGS sequence"/>
</dbReference>
<evidence type="ECO:0000313" key="2">
    <source>
        <dbReference type="Proteomes" id="UP001217083"/>
    </source>
</evidence>
<evidence type="ECO:0000313" key="1">
    <source>
        <dbReference type="EMBL" id="MDF0707220.1"/>
    </source>
</evidence>
<gene>
    <name evidence="1" type="ORF">PY091_08325</name>
</gene>